<dbReference type="PANTHER" id="PTHR48106">
    <property type="entry name" value="QUINONE OXIDOREDUCTASE PIG3-RELATED"/>
    <property type="match status" value="1"/>
</dbReference>
<dbReference type="InterPro" id="IPR013154">
    <property type="entry name" value="ADH-like_N"/>
</dbReference>
<dbReference type="SMART" id="SM00829">
    <property type="entry name" value="PKS_ER"/>
    <property type="match status" value="1"/>
</dbReference>
<gene>
    <name evidence="4" type="ORF">ACFYXQ_24120</name>
</gene>
<dbReference type="InterPro" id="IPR013149">
    <property type="entry name" value="ADH-like_C"/>
</dbReference>
<keyword evidence="2" id="KW-0560">Oxidoreductase</keyword>
<feature type="domain" description="Enoyl reductase (ER)" evidence="3">
    <location>
        <begin position="10"/>
        <end position="329"/>
    </location>
</feature>
<proteinExistence type="predicted"/>
<dbReference type="RefSeq" id="WP_387405031.1">
    <property type="nucleotide sequence ID" value="NZ_JBIAQY010000008.1"/>
</dbReference>
<evidence type="ECO:0000256" key="1">
    <source>
        <dbReference type="ARBA" id="ARBA00022857"/>
    </source>
</evidence>
<sequence length="331" mass="33489">MYVVEAKSFGGPEVLVATEVPDPVAGPGQVVVDVAAADVMFLDVRLRGGWGRDFFPVEPPYVPGGAVAGVVSAVGEDVDPGWIGKRVATATAASGIGGGLPVGGYATKALAKAQTLVEIPDGLDDVRAVALVHDGRTSLMLAEQARIRPGEWVLITAAGGGLGTLLTQWATAAGASVIAAAHGETKLALAQRLGAKVALDYEDPGWVDRVRETTDGAGVSVVLDGAGGPIGTAALSVVAPGGRFLGYGNAAGGFLENPAEYAAAHGITVRTLLEMTKDDLDWQALGRRALTEAGAGNLEVVVGQSFPLAEAAAAHTAIESRTAVGRTILTV</sequence>
<keyword evidence="5" id="KW-1185">Reference proteome</keyword>
<dbReference type="Pfam" id="PF00107">
    <property type="entry name" value="ADH_zinc_N"/>
    <property type="match status" value="1"/>
</dbReference>
<organism evidence="4 5">
    <name type="scientific">Nocardia jiangxiensis</name>
    <dbReference type="NCBI Taxonomy" id="282685"/>
    <lineage>
        <taxon>Bacteria</taxon>
        <taxon>Bacillati</taxon>
        <taxon>Actinomycetota</taxon>
        <taxon>Actinomycetes</taxon>
        <taxon>Mycobacteriales</taxon>
        <taxon>Nocardiaceae</taxon>
        <taxon>Nocardia</taxon>
    </lineage>
</organism>
<dbReference type="SUPFAM" id="SSF51735">
    <property type="entry name" value="NAD(P)-binding Rossmann-fold domains"/>
    <property type="match status" value="1"/>
</dbReference>
<dbReference type="SUPFAM" id="SSF50129">
    <property type="entry name" value="GroES-like"/>
    <property type="match status" value="1"/>
</dbReference>
<dbReference type="InterPro" id="IPR036291">
    <property type="entry name" value="NAD(P)-bd_dom_sf"/>
</dbReference>
<dbReference type="Proteomes" id="UP001601992">
    <property type="component" value="Unassembled WGS sequence"/>
</dbReference>
<dbReference type="PANTHER" id="PTHR48106:SF13">
    <property type="entry name" value="QUINONE OXIDOREDUCTASE-RELATED"/>
    <property type="match status" value="1"/>
</dbReference>
<dbReference type="Pfam" id="PF08240">
    <property type="entry name" value="ADH_N"/>
    <property type="match status" value="1"/>
</dbReference>
<accession>A0ABW6S6Q4</accession>
<evidence type="ECO:0000259" key="3">
    <source>
        <dbReference type="SMART" id="SM00829"/>
    </source>
</evidence>
<keyword evidence="1" id="KW-0521">NADP</keyword>
<evidence type="ECO:0000256" key="2">
    <source>
        <dbReference type="ARBA" id="ARBA00023002"/>
    </source>
</evidence>
<comment type="caution">
    <text evidence="4">The sequence shown here is derived from an EMBL/GenBank/DDBJ whole genome shotgun (WGS) entry which is preliminary data.</text>
</comment>
<evidence type="ECO:0000313" key="5">
    <source>
        <dbReference type="Proteomes" id="UP001601992"/>
    </source>
</evidence>
<evidence type="ECO:0000313" key="4">
    <source>
        <dbReference type="EMBL" id="MFF3570876.1"/>
    </source>
</evidence>
<dbReference type="InterPro" id="IPR020843">
    <property type="entry name" value="ER"/>
</dbReference>
<dbReference type="EMBL" id="JBIAQY010000008">
    <property type="protein sequence ID" value="MFF3570876.1"/>
    <property type="molecule type" value="Genomic_DNA"/>
</dbReference>
<reference evidence="4 5" key="1">
    <citation type="submission" date="2024-10" db="EMBL/GenBank/DDBJ databases">
        <title>The Natural Products Discovery Center: Release of the First 8490 Sequenced Strains for Exploring Actinobacteria Biosynthetic Diversity.</title>
        <authorList>
            <person name="Kalkreuter E."/>
            <person name="Kautsar S.A."/>
            <person name="Yang D."/>
            <person name="Bader C.D."/>
            <person name="Teijaro C.N."/>
            <person name="Fluegel L."/>
            <person name="Davis C.M."/>
            <person name="Simpson J.R."/>
            <person name="Lauterbach L."/>
            <person name="Steele A.D."/>
            <person name="Gui C."/>
            <person name="Meng S."/>
            <person name="Li G."/>
            <person name="Viehrig K."/>
            <person name="Ye F."/>
            <person name="Su P."/>
            <person name="Kiefer A.F."/>
            <person name="Nichols A."/>
            <person name="Cepeda A.J."/>
            <person name="Yan W."/>
            <person name="Fan B."/>
            <person name="Jiang Y."/>
            <person name="Adhikari A."/>
            <person name="Zheng C.-J."/>
            <person name="Schuster L."/>
            <person name="Cowan T.M."/>
            <person name="Smanski M.J."/>
            <person name="Chevrette M.G."/>
            <person name="De Carvalho L.P.S."/>
            <person name="Shen B."/>
        </authorList>
    </citation>
    <scope>NUCLEOTIDE SEQUENCE [LARGE SCALE GENOMIC DNA]</scope>
    <source>
        <strain evidence="4 5">NPDC002593</strain>
    </source>
</reference>
<dbReference type="InterPro" id="IPR011032">
    <property type="entry name" value="GroES-like_sf"/>
</dbReference>
<name>A0ABW6S6Q4_9NOCA</name>
<dbReference type="Gene3D" id="3.90.180.10">
    <property type="entry name" value="Medium-chain alcohol dehydrogenases, catalytic domain"/>
    <property type="match status" value="1"/>
</dbReference>
<protein>
    <submittedName>
        <fullName evidence="4">Zinc-binding dehydrogenase</fullName>
    </submittedName>
</protein>
<dbReference type="Gene3D" id="3.40.50.720">
    <property type="entry name" value="NAD(P)-binding Rossmann-like Domain"/>
    <property type="match status" value="1"/>
</dbReference>